<feature type="region of interest" description="Disordered" evidence="1">
    <location>
        <begin position="1"/>
        <end position="70"/>
    </location>
</feature>
<sequence>MRTVAAPPDRPGANRSSTHSLQPRHDLPCRSTALGANRSGTYSHPGRVLLQPRHDLPGRSTAGSPDRSVRTGLARIRTRRGCSYNYGTTSPVGAPPSVRTGIARIRMRSGCSYNHGTTSPCRSTALGANSAAPESAAQPQARRTVASNPAASTNMAAKLRLTRRCWRGESSSRMTREANPVYPAMTIRSTITMVSAITRY</sequence>
<evidence type="ECO:0000313" key="3">
    <source>
        <dbReference type="Proteomes" id="UP000242815"/>
    </source>
</evidence>
<reference evidence="2 3" key="1">
    <citation type="submission" date="2016-10" db="EMBL/GenBank/DDBJ databases">
        <authorList>
            <person name="de Groot N.N."/>
        </authorList>
    </citation>
    <scope>NUCLEOTIDE SEQUENCE [LARGE SCALE GENOMIC DNA]</scope>
    <source>
        <strain evidence="2 3">JCM 18415</strain>
    </source>
</reference>
<dbReference type="EMBL" id="FOYD01000002">
    <property type="protein sequence ID" value="SFQ69079.1"/>
    <property type="molecule type" value="Genomic_DNA"/>
</dbReference>
<name>A0A1I6AK61_9GAMM</name>
<proteinExistence type="predicted"/>
<organism evidence="2 3">
    <name type="scientific">Halopseudomonas formosensis</name>
    <dbReference type="NCBI Taxonomy" id="1002526"/>
    <lineage>
        <taxon>Bacteria</taxon>
        <taxon>Pseudomonadati</taxon>
        <taxon>Pseudomonadota</taxon>
        <taxon>Gammaproteobacteria</taxon>
        <taxon>Pseudomonadales</taxon>
        <taxon>Pseudomonadaceae</taxon>
        <taxon>Halopseudomonas</taxon>
    </lineage>
</organism>
<dbReference type="Proteomes" id="UP000242815">
    <property type="component" value="Unassembled WGS sequence"/>
</dbReference>
<evidence type="ECO:0000313" key="2">
    <source>
        <dbReference type="EMBL" id="SFQ69079.1"/>
    </source>
</evidence>
<feature type="compositionally biased region" description="Low complexity" evidence="1">
    <location>
        <begin position="128"/>
        <end position="141"/>
    </location>
</feature>
<feature type="region of interest" description="Disordered" evidence="1">
    <location>
        <begin position="125"/>
        <end position="152"/>
    </location>
</feature>
<dbReference type="AlphaFoldDB" id="A0A1I6AK61"/>
<protein>
    <submittedName>
        <fullName evidence="2">Uncharacterized protein</fullName>
    </submittedName>
</protein>
<dbReference type="STRING" id="1002526.SAMN05216578_102166"/>
<gene>
    <name evidence="2" type="ORF">SAMN05216578_102166</name>
</gene>
<evidence type="ECO:0000256" key="1">
    <source>
        <dbReference type="SAM" id="MobiDB-lite"/>
    </source>
</evidence>
<accession>A0A1I6AK61</accession>